<dbReference type="InterPro" id="IPR013087">
    <property type="entry name" value="Znf_C2H2_type"/>
</dbReference>
<dbReference type="GO" id="GO:0006355">
    <property type="term" value="P:regulation of DNA-templated transcription"/>
    <property type="evidence" value="ECO:0007669"/>
    <property type="project" value="InterPro"/>
</dbReference>
<evidence type="ECO:0000256" key="6">
    <source>
        <dbReference type="SAM" id="MobiDB-lite"/>
    </source>
</evidence>
<feature type="compositionally biased region" description="Low complexity" evidence="6">
    <location>
        <begin position="119"/>
        <end position="133"/>
    </location>
</feature>
<feature type="region of interest" description="Disordered" evidence="6">
    <location>
        <begin position="209"/>
        <end position="239"/>
    </location>
</feature>
<dbReference type="InterPro" id="IPR009057">
    <property type="entry name" value="Homeodomain-like_sf"/>
</dbReference>
<dbReference type="PROSITE" id="PS50071">
    <property type="entry name" value="HOMEOBOX_2"/>
    <property type="match status" value="1"/>
</dbReference>
<feature type="DNA-binding region" description="Homeobox" evidence="5">
    <location>
        <begin position="154"/>
        <end position="216"/>
    </location>
</feature>
<dbReference type="Pfam" id="PF05920">
    <property type="entry name" value="Homeobox_KN"/>
    <property type="match status" value="1"/>
</dbReference>
<dbReference type="InterPro" id="IPR050224">
    <property type="entry name" value="TALE_homeobox"/>
</dbReference>
<accession>A0A022WEB1</accession>
<evidence type="ECO:0000259" key="7">
    <source>
        <dbReference type="PROSITE" id="PS50071"/>
    </source>
</evidence>
<dbReference type="OrthoDB" id="5399138at2759"/>
<sequence length="889" mass="98395">MEYFDFDEAARQNGDIFRYTEVADQDRCEPILGGFDNAAPPNTTPSFSQPSDGQQPSSLDGAYPMHRVKDPCYFCRCMGLDCVVAQRGVMQNACTCCIALYRKCSFTRPLSKENHIDTQQSESEASSAKEPSSPSQPPNPGNISNQLKDIEQQPRKSGVRFSLKAVKILKSWISEHASHPYPTDTEKDELKQKTGLNRSQISSWLANARRRGKVRPPPRCTSPYPGAVTIPGKRLPPGVDISELNPLERWKHSPPENEAASARDIIQAMATSSFISHLESDFPHLKSHSRHTDSSNDDSYSNKLTAHSISGYSADTNKSSLSEMSFASAFSHRSRGSWNSTENRERRRRRHKSAAAPNPFQKSRVARIFQCTFCTDSFPTKYDWQRHEKSLHLALDKWTCAPNGGVITNAGGELVCAFCNHPDPDDDHLETHNFSTCQEKSIQERTFYRKDHLNQHLRLMHSVKLAPWMDAWKSTTTKIKSRCGFCSATFNTWKERVDHLAAHFKAGTEISQWRGDWGFESHIEECVENSMPPYLIGQERNTLDPWVASKAFNLAKYGRNFSKEHKVAPSEDTGMSALGMPFRTDASCFRRLEKELSAYIARLFDEGITPTDKLLQSKARLIVYGSDDTWNQTCADNPTWLKVLKRNNGLEDSSDTEDIKLEDLGMQPPFAADGGLRQAPAHSSRPRQALSGTLSPPSGFESTTASNPASIAGSTRNNSDLCFKSGGGSRSSTHNYTPSPGSHSPHNLNFPSPMPVHSHGVNNESTAVDPLLEMGFDAEFLQQLNDGYDDLGRVIDGLELQGLGYTGATLHNGTFNVQKNNNSSSNTYGNILTTDSAPVTPHSGMAMTSPEALYTIVSSGGSVEPVYIPGAFDSLSYNFQQTTDGSRGG</sequence>
<evidence type="ECO:0000256" key="5">
    <source>
        <dbReference type="PROSITE-ProRule" id="PRU00108"/>
    </source>
</evidence>
<evidence type="ECO:0000256" key="2">
    <source>
        <dbReference type="ARBA" id="ARBA00023155"/>
    </source>
</evidence>
<keyword evidence="4" id="KW-0862">Zinc</keyword>
<evidence type="ECO:0000313" key="9">
    <source>
        <dbReference type="EMBL" id="EZF56644.1"/>
    </source>
</evidence>
<feature type="region of interest" description="Disordered" evidence="6">
    <location>
        <begin position="334"/>
        <end position="359"/>
    </location>
</feature>
<protein>
    <recommendedName>
        <fullName evidence="10">Homeobox and C2H2 transcription factor</fullName>
    </recommendedName>
</protein>
<dbReference type="Proteomes" id="UP000023758">
    <property type="component" value="Unassembled WGS sequence"/>
</dbReference>
<dbReference type="SMART" id="SM00355">
    <property type="entry name" value="ZnF_C2H2"/>
    <property type="match status" value="3"/>
</dbReference>
<feature type="region of interest" description="Disordered" evidence="6">
    <location>
        <begin position="115"/>
        <end position="146"/>
    </location>
</feature>
<dbReference type="HOGENOM" id="CLU_008497_1_1_1"/>
<feature type="domain" description="C2H2-type" evidence="8">
    <location>
        <begin position="369"/>
        <end position="397"/>
    </location>
</feature>
<evidence type="ECO:0000256" key="3">
    <source>
        <dbReference type="ARBA" id="ARBA00023242"/>
    </source>
</evidence>
<evidence type="ECO:0000259" key="8">
    <source>
        <dbReference type="PROSITE" id="PS50157"/>
    </source>
</evidence>
<feature type="compositionally biased region" description="Polar residues" evidence="6">
    <location>
        <begin position="690"/>
        <end position="720"/>
    </location>
</feature>
<feature type="region of interest" description="Disordered" evidence="6">
    <location>
        <begin position="666"/>
        <end position="762"/>
    </location>
</feature>
<comment type="subcellular location">
    <subcellularLocation>
        <location evidence="5">Nucleus</location>
    </subcellularLocation>
</comment>
<dbReference type="PANTHER" id="PTHR11850">
    <property type="entry name" value="HOMEOBOX PROTEIN TRANSCRIPTION FACTORS"/>
    <property type="match status" value="1"/>
</dbReference>
<gene>
    <name evidence="9" type="ORF">H103_01005</name>
</gene>
<dbReference type="InterPro" id="IPR008422">
    <property type="entry name" value="KN_HD"/>
</dbReference>
<keyword evidence="4" id="KW-0863">Zinc-finger</keyword>
<dbReference type="PROSITE" id="PS00028">
    <property type="entry name" value="ZINC_FINGER_C2H2_1"/>
    <property type="match status" value="1"/>
</dbReference>
<keyword evidence="2 5" id="KW-0371">Homeobox</keyword>
<dbReference type="GO" id="GO:0008270">
    <property type="term" value="F:zinc ion binding"/>
    <property type="evidence" value="ECO:0007669"/>
    <property type="project" value="UniProtKB-KW"/>
</dbReference>
<keyword evidence="1 5" id="KW-0238">DNA-binding</keyword>
<dbReference type="SUPFAM" id="SSF46689">
    <property type="entry name" value="Homeodomain-like"/>
    <property type="match status" value="1"/>
</dbReference>
<name>A0A022WEB1_TRIRU</name>
<feature type="domain" description="Homeobox" evidence="7">
    <location>
        <begin position="152"/>
        <end position="215"/>
    </location>
</feature>
<dbReference type="InterPro" id="IPR001356">
    <property type="entry name" value="HD"/>
</dbReference>
<dbReference type="EMBL" id="KK207715">
    <property type="protein sequence ID" value="EZF56644.1"/>
    <property type="molecule type" value="Genomic_DNA"/>
</dbReference>
<organism evidence="9">
    <name type="scientific">Trichophyton rubrum CBS 288.86</name>
    <dbReference type="NCBI Taxonomy" id="1215330"/>
    <lineage>
        <taxon>Eukaryota</taxon>
        <taxon>Fungi</taxon>
        <taxon>Dikarya</taxon>
        <taxon>Ascomycota</taxon>
        <taxon>Pezizomycotina</taxon>
        <taxon>Eurotiomycetes</taxon>
        <taxon>Eurotiomycetidae</taxon>
        <taxon>Onygenales</taxon>
        <taxon>Arthrodermataceae</taxon>
        <taxon>Trichophyton</taxon>
    </lineage>
</organism>
<dbReference type="Gene3D" id="1.10.10.60">
    <property type="entry name" value="Homeodomain-like"/>
    <property type="match status" value="1"/>
</dbReference>
<dbReference type="SMART" id="SM00389">
    <property type="entry name" value="HOX"/>
    <property type="match status" value="1"/>
</dbReference>
<evidence type="ECO:0000256" key="1">
    <source>
        <dbReference type="ARBA" id="ARBA00023125"/>
    </source>
</evidence>
<proteinExistence type="predicted"/>
<feature type="region of interest" description="Disordered" evidence="6">
    <location>
        <begin position="33"/>
        <end position="62"/>
    </location>
</feature>
<dbReference type="AlphaFoldDB" id="A0A022WEB1"/>
<dbReference type="CDD" id="cd00086">
    <property type="entry name" value="homeodomain"/>
    <property type="match status" value="1"/>
</dbReference>
<dbReference type="GO" id="GO:0005634">
    <property type="term" value="C:nucleus"/>
    <property type="evidence" value="ECO:0007669"/>
    <property type="project" value="UniProtKB-SubCell"/>
</dbReference>
<reference evidence="9" key="1">
    <citation type="submission" date="2014-02" db="EMBL/GenBank/DDBJ databases">
        <title>The Genome Sequence of Trichophyton rubrum (morphotype fischeri) CBS 288.86.</title>
        <authorList>
            <consortium name="The Broad Institute Genomics Platform"/>
            <person name="Cuomo C.A."/>
            <person name="White T.C."/>
            <person name="Graser Y."/>
            <person name="Martinez-Rossi N."/>
            <person name="Heitman J."/>
            <person name="Young S.K."/>
            <person name="Zeng Q."/>
            <person name="Gargeya S."/>
            <person name="Abouelleil A."/>
            <person name="Alvarado L."/>
            <person name="Chapman S.B."/>
            <person name="Gainer-Dewar J."/>
            <person name="Goldberg J."/>
            <person name="Griggs A."/>
            <person name="Gujja S."/>
            <person name="Hansen M."/>
            <person name="Howarth C."/>
            <person name="Imamovic A."/>
            <person name="Larimer J."/>
            <person name="Martinez D."/>
            <person name="Murphy C."/>
            <person name="Pearson M.D."/>
            <person name="Persinoti G."/>
            <person name="Poon T."/>
            <person name="Priest M."/>
            <person name="Roberts A.D."/>
            <person name="Saif S."/>
            <person name="Shea T.D."/>
            <person name="Sykes S.N."/>
            <person name="Wortman J."/>
            <person name="Nusbaum C."/>
            <person name="Birren B."/>
        </authorList>
    </citation>
    <scope>NUCLEOTIDE SEQUENCE [LARGE SCALE GENOMIC DNA]</scope>
    <source>
        <strain evidence="9">CBS 288.86</strain>
    </source>
</reference>
<evidence type="ECO:0008006" key="10">
    <source>
        <dbReference type="Google" id="ProtNLM"/>
    </source>
</evidence>
<feature type="compositionally biased region" description="Polar residues" evidence="6">
    <location>
        <begin position="730"/>
        <end position="750"/>
    </location>
</feature>
<feature type="compositionally biased region" description="Polar residues" evidence="6">
    <location>
        <begin position="40"/>
        <end position="58"/>
    </location>
</feature>
<dbReference type="GO" id="GO:0003677">
    <property type="term" value="F:DNA binding"/>
    <property type="evidence" value="ECO:0007669"/>
    <property type="project" value="UniProtKB-UniRule"/>
</dbReference>
<dbReference type="PROSITE" id="PS50157">
    <property type="entry name" value="ZINC_FINGER_C2H2_2"/>
    <property type="match status" value="1"/>
</dbReference>
<keyword evidence="4" id="KW-0479">Metal-binding</keyword>
<dbReference type="InterPro" id="IPR006600">
    <property type="entry name" value="HTH_CenpB_DNA-bd_dom"/>
</dbReference>
<evidence type="ECO:0000256" key="4">
    <source>
        <dbReference type="PROSITE-ProRule" id="PRU00042"/>
    </source>
</evidence>
<dbReference type="Pfam" id="PF03221">
    <property type="entry name" value="HTH_Tnp_Tc5"/>
    <property type="match status" value="1"/>
</dbReference>
<keyword evidence="3 5" id="KW-0539">Nucleus</keyword>